<comment type="caution">
    <text evidence="1">The sequence shown here is derived from an EMBL/GenBank/DDBJ whole genome shotgun (WGS) entry which is preliminary data.</text>
</comment>
<protein>
    <submittedName>
        <fullName evidence="1">AcrR family transcriptional regulator</fullName>
    </submittedName>
</protein>
<dbReference type="AlphaFoldDB" id="A0A6I1Q1R2"/>
<keyword evidence="2" id="KW-1185">Reference proteome</keyword>
<dbReference type="OrthoDB" id="5493434at2"/>
<name>A0A6I1Q1R2_PARAM</name>
<organism evidence="1 2">
    <name type="scientific">Paraburkholderia atlantica</name>
    <dbReference type="NCBI Taxonomy" id="2654982"/>
    <lineage>
        <taxon>Bacteria</taxon>
        <taxon>Pseudomonadati</taxon>
        <taxon>Pseudomonadota</taxon>
        <taxon>Betaproteobacteria</taxon>
        <taxon>Burkholderiales</taxon>
        <taxon>Burkholderiaceae</taxon>
        <taxon>Paraburkholderia</taxon>
    </lineage>
</organism>
<sequence length="414" mass="45958">MNRYLHLGPERTERNAPTAEEILQDTQSFSLVLGGPLYQLLRRTHMADDALALVRQRVLVISLLAWLPLLVLAAVDGHLLGNRVALPFLLDLEVHIRFLVAVPLLIIAELVVHRRLRPIAQAFLERKIIPEASVARFDEAVRSAFRLRNSVAAELMLIALVYGVGVLVVWRQYIALQTTSTWYAVPTASGLTLSLAGFWYAFVSVPLFQFLLIRWYFRIFIWTRFLWQVSRIELSLVPTHPDRVGGLGFLANTVYAFMALLAAHGAMLAAQFANRIFFAGAALTEFKVETASMVLFLLCLVFGPLLVFAPQLAQAKRTGLSEYGALAEQYVREFDAKWLRGGSSGGEALVGSGDIQSLADLANSFDVVRTMRIAPITKEAIVRLAAAVLVPIVPLALTMMSLEDLVKRLFGLVF</sequence>
<dbReference type="EMBL" id="JACHDD010000017">
    <property type="protein sequence ID" value="MBB5428970.1"/>
    <property type="molecule type" value="Genomic_DNA"/>
</dbReference>
<accession>A0A6I1Q1R2</accession>
<evidence type="ECO:0000313" key="1">
    <source>
        <dbReference type="EMBL" id="MBB5428970.1"/>
    </source>
</evidence>
<evidence type="ECO:0000313" key="2">
    <source>
        <dbReference type="Proteomes" id="UP000592780"/>
    </source>
</evidence>
<proteinExistence type="predicted"/>
<dbReference type="Proteomes" id="UP000592780">
    <property type="component" value="Unassembled WGS sequence"/>
</dbReference>
<dbReference type="RefSeq" id="WP_035490461.1">
    <property type="nucleotide sequence ID" value="NZ_JACHDD010000017.1"/>
</dbReference>
<reference evidence="1 2" key="1">
    <citation type="submission" date="2020-08" db="EMBL/GenBank/DDBJ databases">
        <title>Genomic Encyclopedia of Type Strains, Phase IV (KMG-V): Genome sequencing to study the core and pangenomes of soil and plant-associated prokaryotes.</title>
        <authorList>
            <person name="Whitman W."/>
        </authorList>
    </citation>
    <scope>NUCLEOTIDE SEQUENCE [LARGE SCALE GENOMIC DNA]</scope>
    <source>
        <strain evidence="1 2">JPY158</strain>
    </source>
</reference>
<gene>
    <name evidence="1" type="ORF">HDG40_007165</name>
</gene>